<keyword evidence="3" id="KW-0274">FAD</keyword>
<feature type="domain" description="Amine oxidase" evidence="7">
    <location>
        <begin position="14"/>
        <end position="457"/>
    </location>
</feature>
<name>A0A6J6J187_9ZZZZ</name>
<dbReference type="InterPro" id="IPR002937">
    <property type="entry name" value="Amino_oxidase"/>
</dbReference>
<dbReference type="NCBIfam" id="TIGR00562">
    <property type="entry name" value="proto_IX_ox"/>
    <property type="match status" value="1"/>
</dbReference>
<evidence type="ECO:0000256" key="4">
    <source>
        <dbReference type="ARBA" id="ARBA00023002"/>
    </source>
</evidence>
<evidence type="ECO:0000256" key="2">
    <source>
        <dbReference type="ARBA" id="ARBA00022630"/>
    </source>
</evidence>
<evidence type="ECO:0000256" key="6">
    <source>
        <dbReference type="ARBA" id="ARBA00023444"/>
    </source>
</evidence>
<keyword evidence="5" id="KW-0350">Heme biosynthesis</keyword>
<dbReference type="GO" id="GO:0006783">
    <property type="term" value="P:heme biosynthetic process"/>
    <property type="evidence" value="ECO:0007669"/>
    <property type="project" value="UniProtKB-KW"/>
</dbReference>
<organism evidence="8">
    <name type="scientific">freshwater metagenome</name>
    <dbReference type="NCBI Taxonomy" id="449393"/>
    <lineage>
        <taxon>unclassified sequences</taxon>
        <taxon>metagenomes</taxon>
        <taxon>ecological metagenomes</taxon>
    </lineage>
</organism>
<evidence type="ECO:0000256" key="1">
    <source>
        <dbReference type="ARBA" id="ARBA00001974"/>
    </source>
</evidence>
<reference evidence="8" key="1">
    <citation type="submission" date="2020-05" db="EMBL/GenBank/DDBJ databases">
        <authorList>
            <person name="Chiriac C."/>
            <person name="Salcher M."/>
            <person name="Ghai R."/>
            <person name="Kavagutti S V."/>
        </authorList>
    </citation>
    <scope>NUCLEOTIDE SEQUENCE</scope>
</reference>
<gene>
    <name evidence="8" type="ORF">UFOPK2086_00258</name>
</gene>
<dbReference type="Gene3D" id="1.10.3110.10">
    <property type="entry name" value="protoporphyrinogen ix oxidase, domain 3"/>
    <property type="match status" value="1"/>
</dbReference>
<dbReference type="PANTHER" id="PTHR42923:SF3">
    <property type="entry name" value="PROTOPORPHYRINOGEN OXIDASE"/>
    <property type="match status" value="1"/>
</dbReference>
<dbReference type="Gene3D" id="3.90.660.20">
    <property type="entry name" value="Protoporphyrinogen oxidase, mitochondrial, domain 2"/>
    <property type="match status" value="1"/>
</dbReference>
<dbReference type="EMBL" id="CAEZVQ010000017">
    <property type="protein sequence ID" value="CAB4629949.1"/>
    <property type="molecule type" value="Genomic_DNA"/>
</dbReference>
<evidence type="ECO:0000259" key="7">
    <source>
        <dbReference type="Pfam" id="PF01593"/>
    </source>
</evidence>
<dbReference type="Gene3D" id="3.50.50.60">
    <property type="entry name" value="FAD/NAD(P)-binding domain"/>
    <property type="match status" value="1"/>
</dbReference>
<dbReference type="InterPro" id="IPR004572">
    <property type="entry name" value="Protoporphyrinogen_oxidase"/>
</dbReference>
<sequence length="464" mass="49378">MSQGHRVVVIGGGITGLTTALSLIVDSPSPIHVTLLEAKDRVGGIIRTSPFAGLPAVDEAADAFLVRVPHAQQLATELGLGAALTAPTGAHASVWHNGMHDIPGDLLLGVPAKARAFARSTLFSPYGKVRAAIEPLLPRTTDNDSIGHYVRRRFGREVHERLVDPLVGSIYAADTDSFSMAAVPQLAALTGERSMLLAAGRARSAAAKNSQPGAPIFGTPLGGMGALIETLTQRVTSLGASIVLNARVHSVTKSGHHYTVHSSSNDYDCDAVVVASPARHSAPFMHDLDKHAGQLLAEWTHASVVLITLAIPASQWPAHLTGSGYLVPKPDQRWVTAASFGSNKWAHWRPTDGSMIVRVSLGRDGLDVMHFDDDKLVNLALADMKLHLGVDLQPSEVRISRWAESFPQYRPRHFARLTEIEQSLGAQAPGVVFAGASYRGIGIPACVQQARTASTAIHQHLSSL</sequence>
<dbReference type="PANTHER" id="PTHR42923">
    <property type="entry name" value="PROTOPORPHYRINOGEN OXIDASE"/>
    <property type="match status" value="1"/>
</dbReference>
<evidence type="ECO:0000256" key="5">
    <source>
        <dbReference type="ARBA" id="ARBA00023133"/>
    </source>
</evidence>
<evidence type="ECO:0000313" key="8">
    <source>
        <dbReference type="EMBL" id="CAB4629949.1"/>
    </source>
</evidence>
<comment type="pathway">
    <text evidence="6">Porphyrin-containing compound metabolism.</text>
</comment>
<proteinExistence type="predicted"/>
<dbReference type="InterPro" id="IPR050464">
    <property type="entry name" value="Zeta_carotene_desat/Oxidored"/>
</dbReference>
<keyword evidence="2" id="KW-0285">Flavoprotein</keyword>
<dbReference type="AlphaFoldDB" id="A0A6J6J187"/>
<dbReference type="Pfam" id="PF01593">
    <property type="entry name" value="Amino_oxidase"/>
    <property type="match status" value="1"/>
</dbReference>
<dbReference type="SUPFAM" id="SSF51905">
    <property type="entry name" value="FAD/NAD(P)-binding domain"/>
    <property type="match status" value="1"/>
</dbReference>
<accession>A0A6J6J187</accession>
<comment type="cofactor">
    <cofactor evidence="1">
        <name>FAD</name>
        <dbReference type="ChEBI" id="CHEBI:57692"/>
    </cofactor>
</comment>
<dbReference type="SUPFAM" id="SSF54373">
    <property type="entry name" value="FAD-linked reductases, C-terminal domain"/>
    <property type="match status" value="1"/>
</dbReference>
<protein>
    <submittedName>
        <fullName evidence="8">Unannotated protein</fullName>
    </submittedName>
</protein>
<keyword evidence="4" id="KW-0560">Oxidoreductase</keyword>
<dbReference type="InterPro" id="IPR036188">
    <property type="entry name" value="FAD/NAD-bd_sf"/>
</dbReference>
<dbReference type="GO" id="GO:0004729">
    <property type="term" value="F:oxygen-dependent protoporphyrinogen oxidase activity"/>
    <property type="evidence" value="ECO:0007669"/>
    <property type="project" value="InterPro"/>
</dbReference>
<evidence type="ECO:0000256" key="3">
    <source>
        <dbReference type="ARBA" id="ARBA00022827"/>
    </source>
</evidence>